<accession>W1RTP9</accession>
<dbReference type="AlphaFoldDB" id="W1RTP9"/>
<evidence type="ECO:0000313" key="1">
    <source>
        <dbReference type="EMBL" id="ETI58233.1"/>
    </source>
</evidence>
<dbReference type="EMBL" id="AYOZ01000060">
    <property type="protein sequence ID" value="ETI58233.1"/>
    <property type="molecule type" value="Genomic_DNA"/>
</dbReference>
<proteinExistence type="predicted"/>
<evidence type="ECO:0000313" key="2">
    <source>
        <dbReference type="Proteomes" id="UP000018857"/>
    </source>
</evidence>
<dbReference type="RefSeq" id="WP_024025208.1">
    <property type="nucleotide sequence ID" value="NZ_AYOZ01000060.1"/>
</dbReference>
<protein>
    <submittedName>
        <fullName evidence="1">Uncharacterized protein</fullName>
    </submittedName>
</protein>
<dbReference type="Proteomes" id="UP000018857">
    <property type="component" value="Unassembled WGS sequence"/>
</dbReference>
<name>W1RTP9_9GAMM</name>
<organism evidence="1 2">
    <name type="scientific">Marinomonas profundimaris</name>
    <dbReference type="NCBI Taxonomy" id="1208321"/>
    <lineage>
        <taxon>Bacteria</taxon>
        <taxon>Pseudomonadati</taxon>
        <taxon>Pseudomonadota</taxon>
        <taxon>Gammaproteobacteria</taxon>
        <taxon>Oceanospirillales</taxon>
        <taxon>Oceanospirillaceae</taxon>
        <taxon>Marinomonas</taxon>
    </lineage>
</organism>
<dbReference type="PATRIC" id="fig|1208321.3.peg.3152"/>
<comment type="caution">
    <text evidence="1">The sequence shown here is derived from an EMBL/GenBank/DDBJ whole genome shotgun (WGS) entry which is preliminary data.</text>
</comment>
<reference evidence="1 2" key="1">
    <citation type="journal article" date="2014" name="Genome Announc.">
        <title>Draft Genome Sequence of Marinomonas sp. Strain D104, a Polycyclic Aromatic Hydrocarbon-Degrading Bacterium from the Deep-Sea Sediment of the Arctic Ocean.</title>
        <authorList>
            <person name="Dong C."/>
            <person name="Bai X."/>
            <person name="Lai Q."/>
            <person name="Xie Y."/>
            <person name="Chen X."/>
            <person name="Shao Z."/>
        </authorList>
    </citation>
    <scope>NUCLEOTIDE SEQUENCE [LARGE SCALE GENOMIC DNA]</scope>
    <source>
        <strain evidence="1 2">D104</strain>
    </source>
</reference>
<dbReference type="STRING" id="1208321.D104_15860"/>
<sequence>MIFVNPIFTTLLNETEFDIEHIYIGSFYKNLSHIKTSEKEVVLERTPFLFNDRSNYILLNDNDETLINSIKSLKYNYKVLSVKVTKTNLSKEELKDTFRLINLKNKSRRDLVNNIKNLIIHENHALNYLCESKQKQLGYINKNFLNQKFSSQTLSRINKDIDLDLCKKIIAERDLFEIEESNLKVTLQKVKENNRKLFLYEIILNSIDLKISSIYDINLICDYIIKNNFTKSFHHSLMKDLFSKLSEKLKSPPPTKPLFQTISKTEDKKNKEIDNYNFFIDTWSKTNDKEKPEIVDYFLEKMRAFNE</sequence>
<gene>
    <name evidence="1" type="ORF">D104_15860</name>
</gene>
<keyword evidence="2" id="KW-1185">Reference proteome</keyword>